<comment type="caution">
    <text evidence="1">The sequence shown here is derived from an EMBL/GenBank/DDBJ whole genome shotgun (WGS) entry which is preliminary data.</text>
</comment>
<evidence type="ECO:0008006" key="3">
    <source>
        <dbReference type="Google" id="ProtNLM"/>
    </source>
</evidence>
<reference evidence="2" key="1">
    <citation type="submission" date="2023-07" db="EMBL/GenBank/DDBJ databases">
        <title>Whole genome shotgun sequence of Streptomyces spororaveus NBRC 15456.</title>
        <authorList>
            <person name="Komaki H."/>
            <person name="Tamura T."/>
        </authorList>
    </citation>
    <scope>NUCLEOTIDE SEQUENCE [LARGE SCALE GENOMIC DNA]</scope>
    <source>
        <strain evidence="2">NBRC 15456</strain>
    </source>
</reference>
<evidence type="ECO:0000313" key="1">
    <source>
        <dbReference type="EMBL" id="GHI78371.1"/>
    </source>
</evidence>
<dbReference type="InterPro" id="IPR053860">
    <property type="entry name" value="DUF6932"/>
</dbReference>
<accession>A0ABQ3TDE1</accession>
<sequence>MSALPPFNPDTQCPPPGRYPMTLSDIEASLVLAGAFKDSTTRRDLWGEFGTHRAMVECLVGSISRIWLAGSFVSGEPDPADVDVTYLLDAAVHGAVSDENDVAYLGNLADREWCIRQGLRVDAYILSLPATQDFRDLGLTGAMATEDAEVFQQLGLYDEIWQRCRVGNGRRRGYVEVSL</sequence>
<dbReference type="RefSeq" id="WP_373318793.1">
    <property type="nucleotide sequence ID" value="NZ_BAAATO010000001.1"/>
</dbReference>
<proteinExistence type="predicted"/>
<evidence type="ECO:0000313" key="2">
    <source>
        <dbReference type="Proteomes" id="UP000608522"/>
    </source>
</evidence>
<organism evidence="1 2">
    <name type="scientific">Streptomyces spororaveus</name>
    <dbReference type="NCBI Taxonomy" id="284039"/>
    <lineage>
        <taxon>Bacteria</taxon>
        <taxon>Bacillati</taxon>
        <taxon>Actinomycetota</taxon>
        <taxon>Actinomycetes</taxon>
        <taxon>Kitasatosporales</taxon>
        <taxon>Streptomycetaceae</taxon>
        <taxon>Streptomyces</taxon>
    </lineage>
</organism>
<keyword evidence="2" id="KW-1185">Reference proteome</keyword>
<gene>
    <name evidence="1" type="ORF">Sspor_39320</name>
</gene>
<name>A0ABQ3TDE1_9ACTN</name>
<dbReference type="Pfam" id="PF22014">
    <property type="entry name" value="DUF6932"/>
    <property type="match status" value="1"/>
</dbReference>
<dbReference type="EMBL" id="BNED01000005">
    <property type="protein sequence ID" value="GHI78371.1"/>
    <property type="molecule type" value="Genomic_DNA"/>
</dbReference>
<dbReference type="Proteomes" id="UP000608522">
    <property type="component" value="Unassembled WGS sequence"/>
</dbReference>
<protein>
    <recommendedName>
        <fullName evidence="3">Polymerase nucleotidyl transferase domain-containing protein</fullName>
    </recommendedName>
</protein>